<dbReference type="SMART" id="SM00195">
    <property type="entry name" value="DSPc"/>
    <property type="match status" value="1"/>
</dbReference>
<proteinExistence type="predicted"/>
<dbReference type="AlphaFoldDB" id="A0A8I6RQZ2"/>
<dbReference type="FunFam" id="3.90.190.10:FF:000157">
    <property type="entry name" value="Protein-tyrosine phosphatase"/>
    <property type="match status" value="1"/>
</dbReference>
<dbReference type="InterPro" id="IPR020422">
    <property type="entry name" value="TYR_PHOSPHATASE_DUAL_dom"/>
</dbReference>
<evidence type="ECO:0000259" key="2">
    <source>
        <dbReference type="PROSITE" id="PS50054"/>
    </source>
</evidence>
<evidence type="ECO:0008006" key="6">
    <source>
        <dbReference type="Google" id="ProtNLM"/>
    </source>
</evidence>
<dbReference type="InterPro" id="IPR003595">
    <property type="entry name" value="Tyr_Pase_cat"/>
</dbReference>
<dbReference type="KEGG" id="clec:106664956"/>
<dbReference type="Gene3D" id="3.90.190.10">
    <property type="entry name" value="Protein tyrosine phosphatase superfamily"/>
    <property type="match status" value="1"/>
</dbReference>
<dbReference type="GO" id="GO:0016791">
    <property type="term" value="F:phosphatase activity"/>
    <property type="evidence" value="ECO:0007669"/>
    <property type="project" value="UniProtKB-ARBA"/>
</dbReference>
<sequence length="189" mass="22448">MTDPLPPWNFKWVVKNELVIMGYPKNEANILYLVQQGITHLVSLSPEKQPPFEHFPFHFRWTPIDVLEFEPPTLSQIINFINICKTAHFNKESVAVHCRLGRGRSGVMAACYLVRFYEMRPEYACTSVRLLQPGAIETYSQERTVHAYYDYLRQGEKEPLDEVDIYVKSIPRPHWDYKLRRKRIFDHEY</sequence>
<keyword evidence="1" id="KW-0378">Hydrolase</keyword>
<dbReference type="Pfam" id="PF22784">
    <property type="entry name" value="PTP-SAK"/>
    <property type="match status" value="1"/>
</dbReference>
<dbReference type="OMA" id="PAHYQYL"/>
<evidence type="ECO:0000313" key="4">
    <source>
        <dbReference type="EnsemblMetazoa" id="XP_014246547.1"/>
    </source>
</evidence>
<dbReference type="InterPro" id="IPR000387">
    <property type="entry name" value="Tyr_Pase_dom"/>
</dbReference>
<dbReference type="SUPFAM" id="SSF52799">
    <property type="entry name" value="(Phosphotyrosine protein) phosphatases II"/>
    <property type="match status" value="1"/>
</dbReference>
<dbReference type="PROSITE" id="PS50054">
    <property type="entry name" value="TYR_PHOSPHATASE_DUAL"/>
    <property type="match status" value="1"/>
</dbReference>
<feature type="domain" description="Tyrosine specific protein phosphatases" evidence="3">
    <location>
        <begin position="78"/>
        <end position="143"/>
    </location>
</feature>
<evidence type="ECO:0000256" key="1">
    <source>
        <dbReference type="ARBA" id="ARBA00022801"/>
    </source>
</evidence>
<keyword evidence="5" id="KW-1185">Reference proteome</keyword>
<reference evidence="4" key="1">
    <citation type="submission" date="2022-01" db="UniProtKB">
        <authorList>
            <consortium name="EnsemblMetazoa"/>
        </authorList>
    </citation>
    <scope>IDENTIFICATION</scope>
</reference>
<feature type="domain" description="Tyrosine-protein phosphatase" evidence="2">
    <location>
        <begin position="9"/>
        <end position="157"/>
    </location>
</feature>
<dbReference type="Proteomes" id="UP000494040">
    <property type="component" value="Unassembled WGS sequence"/>
</dbReference>
<protein>
    <recommendedName>
        <fullName evidence="6">Dual specificity protein phosphatase 23</fullName>
    </recommendedName>
</protein>
<dbReference type="EnsemblMetazoa" id="XM_014391061.2">
    <property type="protein sequence ID" value="XP_014246547.1"/>
    <property type="gene ID" value="LOC106664956"/>
</dbReference>
<evidence type="ECO:0000313" key="5">
    <source>
        <dbReference type="Proteomes" id="UP000494040"/>
    </source>
</evidence>
<dbReference type="InterPro" id="IPR029021">
    <property type="entry name" value="Prot-tyrosine_phosphatase-like"/>
</dbReference>
<gene>
    <name evidence="4" type="primary">106664956</name>
</gene>
<organism evidence="4 5">
    <name type="scientific">Cimex lectularius</name>
    <name type="common">Bed bug</name>
    <name type="synonym">Acanthia lectularia</name>
    <dbReference type="NCBI Taxonomy" id="79782"/>
    <lineage>
        <taxon>Eukaryota</taxon>
        <taxon>Metazoa</taxon>
        <taxon>Ecdysozoa</taxon>
        <taxon>Arthropoda</taxon>
        <taxon>Hexapoda</taxon>
        <taxon>Insecta</taxon>
        <taxon>Pterygota</taxon>
        <taxon>Neoptera</taxon>
        <taxon>Paraneoptera</taxon>
        <taxon>Hemiptera</taxon>
        <taxon>Heteroptera</taxon>
        <taxon>Panheteroptera</taxon>
        <taxon>Cimicomorpha</taxon>
        <taxon>Cimicidae</taxon>
        <taxon>Cimex</taxon>
    </lineage>
</organism>
<accession>A0A8I6RQZ2</accession>
<dbReference type="PANTHER" id="PTHR23339">
    <property type="entry name" value="TYROSINE SPECIFIC PROTEIN PHOSPHATASE AND DUAL SPECIFICITY PROTEIN PHOSPHATASE"/>
    <property type="match status" value="1"/>
</dbReference>
<dbReference type="PROSITE" id="PS50056">
    <property type="entry name" value="TYR_PHOSPHATASE_2"/>
    <property type="match status" value="1"/>
</dbReference>
<dbReference type="OrthoDB" id="19045at2759"/>
<evidence type="ECO:0000259" key="3">
    <source>
        <dbReference type="PROSITE" id="PS50056"/>
    </source>
</evidence>
<dbReference type="InterPro" id="IPR050561">
    <property type="entry name" value="PTP"/>
</dbReference>
<dbReference type="InterPro" id="IPR057023">
    <property type="entry name" value="PTP-SAK"/>
</dbReference>
<dbReference type="PROSITE" id="PS00383">
    <property type="entry name" value="TYR_PHOSPHATASE_1"/>
    <property type="match status" value="1"/>
</dbReference>
<dbReference type="InterPro" id="IPR016130">
    <property type="entry name" value="Tyr_Pase_AS"/>
</dbReference>
<name>A0A8I6RQZ2_CIMLE</name>
<dbReference type="SMART" id="SM00404">
    <property type="entry name" value="PTPc_motif"/>
    <property type="match status" value="1"/>
</dbReference>